<keyword evidence="1" id="KW-0863">Zinc-finger</keyword>
<dbReference type="InterPro" id="IPR001841">
    <property type="entry name" value="Znf_RING"/>
</dbReference>
<gene>
    <name evidence="4" type="ORF">HS088_TW11G00874</name>
</gene>
<dbReference type="GO" id="GO:0008270">
    <property type="term" value="F:zinc ion binding"/>
    <property type="evidence" value="ECO:0007669"/>
    <property type="project" value="UniProtKB-KW"/>
</dbReference>
<protein>
    <recommendedName>
        <fullName evidence="3">RING-type domain-containing protein</fullName>
    </recommendedName>
</protein>
<evidence type="ECO:0000259" key="3">
    <source>
        <dbReference type="PROSITE" id="PS50089"/>
    </source>
</evidence>
<accession>A0A7J7D370</accession>
<proteinExistence type="predicted"/>
<dbReference type="Gene3D" id="3.30.40.10">
    <property type="entry name" value="Zinc/RING finger domain, C3HC4 (zinc finger)"/>
    <property type="match status" value="1"/>
</dbReference>
<name>A0A7J7D370_TRIWF</name>
<dbReference type="InParanoid" id="A0A7J7D370"/>
<dbReference type="SUPFAM" id="SSF57850">
    <property type="entry name" value="RING/U-box"/>
    <property type="match status" value="1"/>
</dbReference>
<dbReference type="PROSITE" id="PS50089">
    <property type="entry name" value="ZF_RING_2"/>
    <property type="match status" value="1"/>
</dbReference>
<dbReference type="SMART" id="SM00184">
    <property type="entry name" value="RING"/>
    <property type="match status" value="1"/>
</dbReference>
<dbReference type="PANTHER" id="PTHR31150:SF32">
    <property type="entry name" value="RING_U-BOX SUPERFAMILY PROTEIN"/>
    <property type="match status" value="1"/>
</dbReference>
<dbReference type="PANTHER" id="PTHR31150">
    <property type="entry name" value="EXPRESSED PROTEIN"/>
    <property type="match status" value="1"/>
</dbReference>
<evidence type="ECO:0000256" key="2">
    <source>
        <dbReference type="SAM" id="MobiDB-lite"/>
    </source>
</evidence>
<reference evidence="4 5" key="1">
    <citation type="journal article" date="2020" name="Nat. Commun.">
        <title>Genome of Tripterygium wilfordii and identification of cytochrome P450 involved in triptolide biosynthesis.</title>
        <authorList>
            <person name="Tu L."/>
            <person name="Su P."/>
            <person name="Zhang Z."/>
            <person name="Gao L."/>
            <person name="Wang J."/>
            <person name="Hu T."/>
            <person name="Zhou J."/>
            <person name="Zhang Y."/>
            <person name="Zhao Y."/>
            <person name="Liu Y."/>
            <person name="Song Y."/>
            <person name="Tong Y."/>
            <person name="Lu Y."/>
            <person name="Yang J."/>
            <person name="Xu C."/>
            <person name="Jia M."/>
            <person name="Peters R.J."/>
            <person name="Huang L."/>
            <person name="Gao W."/>
        </authorList>
    </citation>
    <scope>NUCLEOTIDE SEQUENCE [LARGE SCALE GENOMIC DNA]</scope>
    <source>
        <strain evidence="5">cv. XIE 37</strain>
        <tissue evidence="4">Leaf</tissue>
    </source>
</reference>
<dbReference type="Proteomes" id="UP000593562">
    <property type="component" value="Unassembled WGS sequence"/>
</dbReference>
<dbReference type="FunCoup" id="A0A7J7D370">
    <property type="interactions" value="2801"/>
</dbReference>
<evidence type="ECO:0000256" key="1">
    <source>
        <dbReference type="PROSITE-ProRule" id="PRU00175"/>
    </source>
</evidence>
<evidence type="ECO:0000313" key="5">
    <source>
        <dbReference type="Proteomes" id="UP000593562"/>
    </source>
</evidence>
<dbReference type="AlphaFoldDB" id="A0A7J7D370"/>
<comment type="caution">
    <text evidence="4">The sequence shown here is derived from an EMBL/GenBank/DDBJ whole genome shotgun (WGS) entry which is preliminary data.</text>
</comment>
<keyword evidence="5" id="KW-1185">Reference proteome</keyword>
<sequence>MGSACCVAARDRSRTLPDRTVGENLHRNVTCSPTWSFRWENRRRVAGEIDDSPSQVSHGISENLGVEMKEALDSERGNVSDEGSPLENMGTPVSLKSEVHEAVVGSSMMTPLSDLSMVSNNSIEVKNLAESPVVADLSASKFSFSIPSPFLMPVGDPFSTRVQLPPNSTPSRRPRRSPGYRLLRQVSDSRILGLKLPNEYAESDGRPSFLHSTCSNDLTTGSHGGSSDGWSMRTFTELVASSQRERWSFDSEHLGSVHGRIGESSGRLSYSPSVELQTCSSCSKLLTERSSWSCNELAVAAVLVCGHVYHAECLETLTQEPNRYDPACPICMVGENQVLKMSRKASRVEADLRAKTHKISRNRVRDSYLDGGFGNIDHQSDEQQVGKAPKMEASSSSRSGFSKPFLKRHFSIGTKWRRSSSENGLTTRKGFWARYRKYLAP</sequence>
<evidence type="ECO:0000313" key="4">
    <source>
        <dbReference type="EMBL" id="KAF5740795.1"/>
    </source>
</evidence>
<organism evidence="4 5">
    <name type="scientific">Tripterygium wilfordii</name>
    <name type="common">Thunder God vine</name>
    <dbReference type="NCBI Taxonomy" id="458696"/>
    <lineage>
        <taxon>Eukaryota</taxon>
        <taxon>Viridiplantae</taxon>
        <taxon>Streptophyta</taxon>
        <taxon>Embryophyta</taxon>
        <taxon>Tracheophyta</taxon>
        <taxon>Spermatophyta</taxon>
        <taxon>Magnoliopsida</taxon>
        <taxon>eudicotyledons</taxon>
        <taxon>Gunneridae</taxon>
        <taxon>Pentapetalae</taxon>
        <taxon>rosids</taxon>
        <taxon>fabids</taxon>
        <taxon>Celastrales</taxon>
        <taxon>Celastraceae</taxon>
        <taxon>Tripterygium</taxon>
    </lineage>
</organism>
<dbReference type="EMBL" id="JAAARO010000011">
    <property type="protein sequence ID" value="KAF5740795.1"/>
    <property type="molecule type" value="Genomic_DNA"/>
</dbReference>
<dbReference type="InterPro" id="IPR013083">
    <property type="entry name" value="Znf_RING/FYVE/PHD"/>
</dbReference>
<feature type="domain" description="RING-type" evidence="3">
    <location>
        <begin position="279"/>
        <end position="331"/>
    </location>
</feature>
<keyword evidence="1" id="KW-0862">Zinc</keyword>
<keyword evidence="1" id="KW-0479">Metal-binding</keyword>
<dbReference type="OrthoDB" id="1938835at2759"/>
<feature type="region of interest" description="Disordered" evidence="2">
    <location>
        <begin position="374"/>
        <end position="400"/>
    </location>
</feature>